<evidence type="ECO:0000256" key="1">
    <source>
        <dbReference type="SAM" id="MobiDB-lite"/>
    </source>
</evidence>
<proteinExistence type="predicted"/>
<dbReference type="AlphaFoldDB" id="A0A8K1FAZ9"/>
<evidence type="ECO:0000313" key="3">
    <source>
        <dbReference type="Proteomes" id="UP000794436"/>
    </source>
</evidence>
<sequence length="333" mass="38816">MGASSQPLLTDMIMSYQNRRMDANRLRLKLTVMKRRCVRHEREISRETRKTSNQKRKIKGLETFNLALTLISQAWSSILDCNKLRQLALYKPRFAAEVYFKHYGVWGVITGAEVCPDKDIAPVEYVEWQTHDFFVQKALAQGIKEDMHLINGKKTRKAMWDALVRHKSKRDISNSIVVYGEMYACVFREDGDMEKWIRKMNGLRHRLRDLGEDIDDDRYARILQNNVSRTHRNLFQVMNYEAIRNHTPLDPEEVINILLTENETVKNLAKLAGVRKPGKKYSLINNFKGKKGKQNSKGGQYKTQSNRALKEQVKTRKQPFKGKYVGCMFELVG</sequence>
<gene>
    <name evidence="2" type="ORF">Poli38472_006755</name>
</gene>
<dbReference type="EMBL" id="SPLM01000145">
    <property type="protein sequence ID" value="TMW56745.1"/>
    <property type="molecule type" value="Genomic_DNA"/>
</dbReference>
<protein>
    <submittedName>
        <fullName evidence="2">Uncharacterized protein</fullName>
    </submittedName>
</protein>
<reference evidence="2" key="1">
    <citation type="submission" date="2019-03" db="EMBL/GenBank/DDBJ databases">
        <title>Long read genome sequence of the mycoparasitic Pythium oligandrum ATCC 38472 isolated from sugarbeet rhizosphere.</title>
        <authorList>
            <person name="Gaulin E."/>
        </authorList>
    </citation>
    <scope>NUCLEOTIDE SEQUENCE</scope>
    <source>
        <strain evidence="2">ATCC 38472_TT</strain>
    </source>
</reference>
<accession>A0A8K1FAZ9</accession>
<comment type="caution">
    <text evidence="2">The sequence shown here is derived from an EMBL/GenBank/DDBJ whole genome shotgun (WGS) entry which is preliminary data.</text>
</comment>
<evidence type="ECO:0000313" key="2">
    <source>
        <dbReference type="EMBL" id="TMW56745.1"/>
    </source>
</evidence>
<name>A0A8K1FAZ9_PYTOL</name>
<keyword evidence="3" id="KW-1185">Reference proteome</keyword>
<organism evidence="2 3">
    <name type="scientific">Pythium oligandrum</name>
    <name type="common">Mycoparasitic fungus</name>
    <dbReference type="NCBI Taxonomy" id="41045"/>
    <lineage>
        <taxon>Eukaryota</taxon>
        <taxon>Sar</taxon>
        <taxon>Stramenopiles</taxon>
        <taxon>Oomycota</taxon>
        <taxon>Peronosporomycetes</taxon>
        <taxon>Pythiales</taxon>
        <taxon>Pythiaceae</taxon>
        <taxon>Pythium</taxon>
    </lineage>
</organism>
<feature type="region of interest" description="Disordered" evidence="1">
    <location>
        <begin position="288"/>
        <end position="312"/>
    </location>
</feature>
<dbReference type="Pfam" id="PF14223">
    <property type="entry name" value="Retrotran_gag_2"/>
    <property type="match status" value="1"/>
</dbReference>
<dbReference type="Proteomes" id="UP000794436">
    <property type="component" value="Unassembled WGS sequence"/>
</dbReference>